<evidence type="ECO:0000313" key="3">
    <source>
        <dbReference type="Proteomes" id="UP000570517"/>
    </source>
</evidence>
<keyword evidence="1" id="KW-1133">Transmembrane helix</keyword>
<keyword evidence="1" id="KW-0812">Transmembrane</keyword>
<feature type="transmembrane region" description="Helical" evidence="1">
    <location>
        <begin position="39"/>
        <end position="57"/>
    </location>
</feature>
<keyword evidence="3" id="KW-1185">Reference proteome</keyword>
<reference evidence="2 3" key="1">
    <citation type="submission" date="2020-05" db="EMBL/GenBank/DDBJ databases">
        <title>Draft genome sequence of Mycobacterium hippocampi DL, isolated from European seabass, Dicentrarchus labrax, reared in fish farms.</title>
        <authorList>
            <person name="Stathopoulou P."/>
            <person name="Asimakis E."/>
            <person name="Tzokas K."/>
            <person name="Batargias C."/>
            <person name="Tsiamis G."/>
        </authorList>
    </citation>
    <scope>NUCLEOTIDE SEQUENCE [LARGE SCALE GENOMIC DNA]</scope>
    <source>
        <strain evidence="2 3">DL</strain>
    </source>
</reference>
<accession>A0A850PG24</accession>
<feature type="transmembrane region" description="Helical" evidence="1">
    <location>
        <begin position="69"/>
        <end position="95"/>
    </location>
</feature>
<protein>
    <recommendedName>
        <fullName evidence="4">DUF4190 domain-containing protein</fullName>
    </recommendedName>
</protein>
<dbReference type="Proteomes" id="UP000570517">
    <property type="component" value="Unassembled WGS sequence"/>
</dbReference>
<evidence type="ECO:0000256" key="1">
    <source>
        <dbReference type="SAM" id="Phobius"/>
    </source>
</evidence>
<evidence type="ECO:0000313" key="2">
    <source>
        <dbReference type="EMBL" id="NVN49042.1"/>
    </source>
</evidence>
<proteinExistence type="predicted"/>
<dbReference type="EMBL" id="JABFYL010000009">
    <property type="protein sequence ID" value="NVN49042.1"/>
    <property type="molecule type" value="Genomic_DNA"/>
</dbReference>
<dbReference type="AlphaFoldDB" id="A0A850PG24"/>
<name>A0A850PG24_9MYCO</name>
<feature type="transmembrane region" description="Helical" evidence="1">
    <location>
        <begin position="12"/>
        <end position="33"/>
    </location>
</feature>
<dbReference type="RefSeq" id="WP_178357486.1">
    <property type="nucleotide sequence ID" value="NZ_JABFYL010000009.1"/>
</dbReference>
<sequence>MTPPLETPTPAMRNGVGTAALILGVISITFTFVPIVGDFVALPAAVCAIIAGVVGSGRVDRRQATNRGAALAGGALGVLTLLLALVIFAVVHGLAQS</sequence>
<organism evidence="2 3">
    <name type="scientific">Mycolicibacterium hippocampi</name>
    <dbReference type="NCBI Taxonomy" id="659824"/>
    <lineage>
        <taxon>Bacteria</taxon>
        <taxon>Bacillati</taxon>
        <taxon>Actinomycetota</taxon>
        <taxon>Actinomycetes</taxon>
        <taxon>Mycobacteriales</taxon>
        <taxon>Mycobacteriaceae</taxon>
        <taxon>Mycolicibacterium</taxon>
    </lineage>
</organism>
<gene>
    <name evidence="2" type="ORF">HLY00_651</name>
</gene>
<comment type="caution">
    <text evidence="2">The sequence shown here is derived from an EMBL/GenBank/DDBJ whole genome shotgun (WGS) entry which is preliminary data.</text>
</comment>
<keyword evidence="1" id="KW-0472">Membrane</keyword>
<evidence type="ECO:0008006" key="4">
    <source>
        <dbReference type="Google" id="ProtNLM"/>
    </source>
</evidence>